<comment type="caution">
    <text evidence="6">The sequence shown here is derived from an EMBL/GenBank/DDBJ whole genome shotgun (WGS) entry which is preliminary data.</text>
</comment>
<keyword evidence="4" id="KW-0472">Membrane</keyword>
<dbReference type="Pfam" id="PF03022">
    <property type="entry name" value="MRJP"/>
    <property type="match status" value="1"/>
</dbReference>
<proteinExistence type="predicted"/>
<keyword evidence="3" id="KW-0238">DNA-binding</keyword>
<name>A0ABX0XNX2_9SPHN</name>
<sequence>MKDMDDCGRDTIMKDGQKTAIGVAAAAVGISAAAAIAVARAGRDKALRQVATFDHQVTGVTVSEDGRIFVNFPRWTEDAPVSVAEVLKDGTLKPYPDEAWNSWRNEKQAEMSVERHFVCVQSVVADGRGSLWVLDPAAPGNEKILEGGPKLVQVDLATNSVKRVIPVAGDVALQGTYLNDVRFSPDGNTAYITDSGTRGAIIVIDLVSGEGFRALDGHKSTQVEPGVVVTVDGHPLRRPDKRQPAFAADGIALSRDGETLYWQALTGKTLYKVPTEKLTRKTDPAEIEKAVEEVGTTHVADGLWISRTGVLHITSPTDNAVTRWSGKGTEPVVQDKRLRWPDTMSEGPDGTLYVTASHIQDTSWFKPLAPPAIKTALFAFTPEDGGVQLA</sequence>
<evidence type="ECO:0000256" key="3">
    <source>
        <dbReference type="ARBA" id="ARBA00023125"/>
    </source>
</evidence>
<dbReference type="SUPFAM" id="SSF101898">
    <property type="entry name" value="NHL repeat"/>
    <property type="match status" value="1"/>
</dbReference>
<feature type="transmembrane region" description="Helical" evidence="4">
    <location>
        <begin position="20"/>
        <end position="39"/>
    </location>
</feature>
<feature type="domain" description="Fork-head" evidence="5">
    <location>
        <begin position="68"/>
        <end position="148"/>
    </location>
</feature>
<dbReference type="InterPro" id="IPR017996">
    <property type="entry name" value="MRJP/yellow-related"/>
</dbReference>
<evidence type="ECO:0000313" key="6">
    <source>
        <dbReference type="EMBL" id="NJC34939.1"/>
    </source>
</evidence>
<comment type="subcellular location">
    <subcellularLocation>
        <location evidence="1">Secreted</location>
    </subcellularLocation>
</comment>
<gene>
    <name evidence="6" type="ORF">GGR88_002453</name>
</gene>
<organism evidence="6 7">
    <name type="scientific">Sphingomonas jejuensis</name>
    <dbReference type="NCBI Taxonomy" id="904715"/>
    <lineage>
        <taxon>Bacteria</taxon>
        <taxon>Pseudomonadati</taxon>
        <taxon>Pseudomonadota</taxon>
        <taxon>Alphaproteobacteria</taxon>
        <taxon>Sphingomonadales</taxon>
        <taxon>Sphingomonadaceae</taxon>
        <taxon>Sphingomonas</taxon>
    </lineage>
</organism>
<dbReference type="RefSeq" id="WP_167955382.1">
    <property type="nucleotide sequence ID" value="NZ_JAATJE010000002.1"/>
</dbReference>
<dbReference type="EMBL" id="JAATJE010000002">
    <property type="protein sequence ID" value="NJC34939.1"/>
    <property type="molecule type" value="Genomic_DNA"/>
</dbReference>
<dbReference type="InterPro" id="IPR001766">
    <property type="entry name" value="Fork_head_dom"/>
</dbReference>
<keyword evidence="2" id="KW-0964">Secreted</keyword>
<evidence type="ECO:0000313" key="7">
    <source>
        <dbReference type="Proteomes" id="UP000734218"/>
    </source>
</evidence>
<dbReference type="PROSITE" id="PS50039">
    <property type="entry name" value="FORK_HEAD_3"/>
    <property type="match status" value="1"/>
</dbReference>
<accession>A0ABX0XNX2</accession>
<reference evidence="6 7" key="1">
    <citation type="submission" date="2020-03" db="EMBL/GenBank/DDBJ databases">
        <title>Genomic Encyclopedia of Type Strains, Phase IV (KMG-IV): sequencing the most valuable type-strain genomes for metagenomic binning, comparative biology and taxonomic classification.</title>
        <authorList>
            <person name="Goeker M."/>
        </authorList>
    </citation>
    <scope>NUCLEOTIDE SEQUENCE [LARGE SCALE GENOMIC DNA]</scope>
    <source>
        <strain evidence="6 7">DSM 27651</strain>
    </source>
</reference>
<keyword evidence="7" id="KW-1185">Reference proteome</keyword>
<evidence type="ECO:0000256" key="2">
    <source>
        <dbReference type="ARBA" id="ARBA00022525"/>
    </source>
</evidence>
<dbReference type="PANTHER" id="PTHR10009">
    <property type="entry name" value="PROTEIN YELLOW-RELATED"/>
    <property type="match status" value="1"/>
</dbReference>
<dbReference type="InterPro" id="IPR011042">
    <property type="entry name" value="6-blade_b-propeller_TolB-like"/>
</dbReference>
<evidence type="ECO:0000256" key="4">
    <source>
        <dbReference type="SAM" id="Phobius"/>
    </source>
</evidence>
<keyword evidence="4" id="KW-1133">Transmembrane helix</keyword>
<dbReference type="Gene3D" id="2.120.10.30">
    <property type="entry name" value="TolB, C-terminal domain"/>
    <property type="match status" value="1"/>
</dbReference>
<keyword evidence="4" id="KW-0812">Transmembrane</keyword>
<dbReference type="Proteomes" id="UP000734218">
    <property type="component" value="Unassembled WGS sequence"/>
</dbReference>
<dbReference type="PANTHER" id="PTHR10009:SF18">
    <property type="entry name" value="PROTEIN YELLOW-LIKE PROTEIN"/>
    <property type="match status" value="1"/>
</dbReference>
<evidence type="ECO:0000259" key="5">
    <source>
        <dbReference type="PROSITE" id="PS50039"/>
    </source>
</evidence>
<evidence type="ECO:0000256" key="1">
    <source>
        <dbReference type="ARBA" id="ARBA00004613"/>
    </source>
</evidence>
<protein>
    <submittedName>
        <fullName evidence="6">Sugar lactone lactonase YvrE</fullName>
    </submittedName>
</protein>